<dbReference type="Proteomes" id="UP001253545">
    <property type="component" value="Unassembled WGS sequence"/>
</dbReference>
<keyword evidence="1" id="KW-0472">Membrane</keyword>
<reference evidence="2 3" key="1">
    <citation type="submission" date="2023-09" db="EMBL/GenBank/DDBJ databases">
        <authorList>
            <person name="Rey-Velasco X."/>
        </authorList>
    </citation>
    <scope>NUCLEOTIDE SEQUENCE [LARGE SCALE GENOMIC DNA]</scope>
    <source>
        <strain evidence="2 3">P117</strain>
    </source>
</reference>
<evidence type="ECO:0000256" key="1">
    <source>
        <dbReference type="SAM" id="Phobius"/>
    </source>
</evidence>
<dbReference type="SUPFAM" id="SSF56784">
    <property type="entry name" value="HAD-like"/>
    <property type="match status" value="1"/>
</dbReference>
<dbReference type="InterPro" id="IPR023214">
    <property type="entry name" value="HAD_sf"/>
</dbReference>
<proteinExistence type="predicted"/>
<evidence type="ECO:0000313" key="3">
    <source>
        <dbReference type="Proteomes" id="UP001253545"/>
    </source>
</evidence>
<comment type="caution">
    <text evidence="2">The sequence shown here is derived from an EMBL/GenBank/DDBJ whole genome shotgun (WGS) entry which is preliminary data.</text>
</comment>
<keyword evidence="1" id="KW-0812">Transmembrane</keyword>
<dbReference type="RefSeq" id="WP_311368769.1">
    <property type="nucleotide sequence ID" value="NZ_JAVRHX010000002.1"/>
</dbReference>
<feature type="transmembrane region" description="Helical" evidence="1">
    <location>
        <begin position="15"/>
        <end position="36"/>
    </location>
</feature>
<sequence>MLLRRITKHVKDQNWFAVVIDFTIVVVGVFIGIQVANWNDEQGDRHRETLILQNIANDIRSDIASYEVAIDGAYAKIIVINHILKNTSLLGTNNFIAHANIDGVKYEEFVDAYFGDLTKEFEDRVESLDGELWGVSVLVGNVQPSTTAFDALASGGELGLLRDDGLVKDLQNYRYLTKSLVKAQDVTFRPARGTAIEIGLEYGLTPYHGTDKAEFFSVVSDNPKLLATLRTQLGWAQGHLTMLGAAHISATSLLEQIELQLGITTTATSSDSGTSVDEVHKDQSCFLSTNVSNNNDWVFFDLGNTLVDTTQGEKKFSYLPGALNYLAMLKKSGYKLGLISNIPVSWGNNFDERLFVLKANVKSNLNSNLTDFPWHDFELIILPNTAEDYKPNPSMFLKAYNASKKSNNIVYFQGENEAEVLAATKVGFVSHQVKVENDKTSYIICK</sequence>
<protein>
    <submittedName>
        <fullName evidence="2">Uncharacterized protein</fullName>
    </submittedName>
</protein>
<dbReference type="EMBL" id="JAVRHX010000002">
    <property type="protein sequence ID" value="MDT0595258.1"/>
    <property type="molecule type" value="Genomic_DNA"/>
</dbReference>
<keyword evidence="3" id="KW-1185">Reference proteome</keyword>
<organism evidence="2 3">
    <name type="scientific">Glaciecola petra</name>
    <dbReference type="NCBI Taxonomy" id="3075602"/>
    <lineage>
        <taxon>Bacteria</taxon>
        <taxon>Pseudomonadati</taxon>
        <taxon>Pseudomonadota</taxon>
        <taxon>Gammaproteobacteria</taxon>
        <taxon>Alteromonadales</taxon>
        <taxon>Alteromonadaceae</taxon>
        <taxon>Glaciecola</taxon>
    </lineage>
</organism>
<keyword evidence="1" id="KW-1133">Transmembrane helix</keyword>
<evidence type="ECO:0000313" key="2">
    <source>
        <dbReference type="EMBL" id="MDT0595258.1"/>
    </source>
</evidence>
<accession>A0ABU2ZRJ7</accession>
<name>A0ABU2ZRJ7_9ALTE</name>
<dbReference type="Gene3D" id="3.40.50.1000">
    <property type="entry name" value="HAD superfamily/HAD-like"/>
    <property type="match status" value="1"/>
</dbReference>
<dbReference type="InterPro" id="IPR036412">
    <property type="entry name" value="HAD-like_sf"/>
</dbReference>
<gene>
    <name evidence="2" type="ORF">RM552_10415</name>
</gene>